<feature type="region of interest" description="Disordered" evidence="1">
    <location>
        <begin position="231"/>
        <end position="260"/>
    </location>
</feature>
<gene>
    <name evidence="5" type="primary">LOC119633084</name>
</gene>
<dbReference type="AlphaFoldDB" id="A0A8U0WAF5"/>
<dbReference type="GO" id="GO:0008045">
    <property type="term" value="P:motor neuron axon guidance"/>
    <property type="evidence" value="ECO:0007669"/>
    <property type="project" value="TreeGrafter"/>
</dbReference>
<keyword evidence="2" id="KW-0812">Transmembrane</keyword>
<evidence type="ECO:0000259" key="3">
    <source>
        <dbReference type="PROSITE" id="PS50835"/>
    </source>
</evidence>
<dbReference type="InterPro" id="IPR036179">
    <property type="entry name" value="Ig-like_dom_sf"/>
</dbReference>
<dbReference type="GeneID" id="119633084"/>
<sequence length="293" mass="33242">MFVFIEQYSEKHDITNSLTMTEVKIPNHIMRFKSAILGCRYNLDGESLYSVKWYKDGHEFYRYVPRNKPPGQAFPLPGINVDLRNSSDTQVMLRRVTLQSTGVYKCEVSGEAPAFNTVSESETMTVVMTPQRGPRITGGQSRYQIGDVVRVNCTSYPSKPVCHLSWLINGEPSNRSYLKYYDNIVYGREGLEVAILGLEFRVRGYHFKNGDMKLKCVAKISSLYFQSREESVESDRPQRAPALESRETVAAKPRAQGSSNGGNLLQTSNYQLLIIIICLMLTSSGKFLMYIPR</sequence>
<dbReference type="InterPro" id="IPR007110">
    <property type="entry name" value="Ig-like_dom"/>
</dbReference>
<protein>
    <submittedName>
        <fullName evidence="5">Uncharacterized protein LOC119633084 isoform X2</fullName>
    </submittedName>
</protein>
<dbReference type="RefSeq" id="XP_037882231.1">
    <property type="nucleotide sequence ID" value="XM_038026303.1"/>
</dbReference>
<dbReference type="PROSITE" id="PS50835">
    <property type="entry name" value="IG_LIKE"/>
    <property type="match status" value="1"/>
</dbReference>
<dbReference type="Proteomes" id="UP000092443">
    <property type="component" value="Unplaced"/>
</dbReference>
<feature type="compositionally biased region" description="Basic and acidic residues" evidence="1">
    <location>
        <begin position="231"/>
        <end position="249"/>
    </location>
</feature>
<dbReference type="FunFam" id="2.60.40.10:FF:000437">
    <property type="entry name" value="Beat-IIIc, isoform A"/>
    <property type="match status" value="1"/>
</dbReference>
<evidence type="ECO:0000256" key="1">
    <source>
        <dbReference type="SAM" id="MobiDB-lite"/>
    </source>
</evidence>
<dbReference type="InterPro" id="IPR013783">
    <property type="entry name" value="Ig-like_fold"/>
</dbReference>
<reference evidence="5" key="1">
    <citation type="submission" date="2025-08" db="UniProtKB">
        <authorList>
            <consortium name="RefSeq"/>
        </authorList>
    </citation>
    <scope>IDENTIFICATION</scope>
    <source>
        <tissue evidence="5">Whole body pupa</tissue>
    </source>
</reference>
<proteinExistence type="predicted"/>
<feature type="domain" description="Ig-like" evidence="3">
    <location>
        <begin position="37"/>
        <end position="125"/>
    </location>
</feature>
<dbReference type="SUPFAM" id="SSF48726">
    <property type="entry name" value="Immunoglobulin"/>
    <property type="match status" value="1"/>
</dbReference>
<keyword evidence="2" id="KW-0472">Membrane</keyword>
<evidence type="ECO:0000313" key="4">
    <source>
        <dbReference type="Proteomes" id="UP000092443"/>
    </source>
</evidence>
<accession>A0A8U0WAF5</accession>
<name>A0A8U0WAF5_9MUSC</name>
<dbReference type="Gene3D" id="2.60.40.10">
    <property type="entry name" value="Immunoglobulins"/>
    <property type="match status" value="2"/>
</dbReference>
<keyword evidence="2" id="KW-1133">Transmembrane helix</keyword>
<dbReference type="FunFam" id="2.60.40.10:FF:001634">
    <property type="entry name" value="Beat-IIIc, isoform B"/>
    <property type="match status" value="1"/>
</dbReference>
<dbReference type="PANTHER" id="PTHR21261:SF15">
    <property type="entry name" value="BEATEN PATH IIIA, ISOFORM D-RELATED"/>
    <property type="match status" value="1"/>
</dbReference>
<keyword evidence="4" id="KW-1185">Reference proteome</keyword>
<dbReference type="PANTHER" id="PTHR21261">
    <property type="entry name" value="BEAT PROTEIN"/>
    <property type="match status" value="1"/>
</dbReference>
<evidence type="ECO:0000256" key="2">
    <source>
        <dbReference type="SAM" id="Phobius"/>
    </source>
</evidence>
<evidence type="ECO:0000313" key="5">
    <source>
        <dbReference type="RefSeq" id="XP_037882231.1"/>
    </source>
</evidence>
<feature type="transmembrane region" description="Helical" evidence="2">
    <location>
        <begin position="270"/>
        <end position="291"/>
    </location>
</feature>
<organism evidence="4 5">
    <name type="scientific">Glossina fuscipes</name>
    <dbReference type="NCBI Taxonomy" id="7396"/>
    <lineage>
        <taxon>Eukaryota</taxon>
        <taxon>Metazoa</taxon>
        <taxon>Ecdysozoa</taxon>
        <taxon>Arthropoda</taxon>
        <taxon>Hexapoda</taxon>
        <taxon>Insecta</taxon>
        <taxon>Pterygota</taxon>
        <taxon>Neoptera</taxon>
        <taxon>Endopterygota</taxon>
        <taxon>Diptera</taxon>
        <taxon>Brachycera</taxon>
        <taxon>Muscomorpha</taxon>
        <taxon>Hippoboscoidea</taxon>
        <taxon>Glossinidae</taxon>
        <taxon>Glossina</taxon>
    </lineage>
</organism>